<dbReference type="InterPro" id="IPR016181">
    <property type="entry name" value="Acyl_CoA_acyltransferase"/>
</dbReference>
<organism evidence="2">
    <name type="scientific">marine sediment metagenome</name>
    <dbReference type="NCBI Taxonomy" id="412755"/>
    <lineage>
        <taxon>unclassified sequences</taxon>
        <taxon>metagenomes</taxon>
        <taxon>ecological metagenomes</taxon>
    </lineage>
</organism>
<name>A0A0F9JU33_9ZZZZ</name>
<proteinExistence type="predicted"/>
<dbReference type="AlphaFoldDB" id="A0A0F9JU33"/>
<gene>
    <name evidence="2" type="ORF">LCGC14_1412030</name>
</gene>
<comment type="caution">
    <text evidence="2">The sequence shown here is derived from an EMBL/GenBank/DDBJ whole genome shotgun (WGS) entry which is preliminary data.</text>
</comment>
<sequence length="256" mass="28693">MPGYIDNSTDLALFESYSQGRALAGARLTNLSRFAQWSALLDSKTCDWCSWADMRVFDTTIEPYDPPMHHGCRCLVAYITKDEFPPEQTTWGVGPPRNVWPPGRAPTKTVEQPVFEFLERDVLSEAFIADLRKEFANWSEDAKGIADQAIFENSGELILARAERNKLVGVMHIRDLSELTFEEILELTNIATSGEISGVGTTLMEIAAKKAVANSLTVQLHGIPKARRFYQKLGMTEVTNGVFEWTPTQAARFLTR</sequence>
<feature type="domain" description="N-acetyltransferase" evidence="1">
    <location>
        <begin position="115"/>
        <end position="256"/>
    </location>
</feature>
<dbReference type="Gene3D" id="3.40.630.30">
    <property type="match status" value="1"/>
</dbReference>
<evidence type="ECO:0000259" key="1">
    <source>
        <dbReference type="PROSITE" id="PS51186"/>
    </source>
</evidence>
<dbReference type="InterPro" id="IPR000182">
    <property type="entry name" value="GNAT_dom"/>
</dbReference>
<reference evidence="2" key="1">
    <citation type="journal article" date="2015" name="Nature">
        <title>Complex archaea that bridge the gap between prokaryotes and eukaryotes.</title>
        <authorList>
            <person name="Spang A."/>
            <person name="Saw J.H."/>
            <person name="Jorgensen S.L."/>
            <person name="Zaremba-Niedzwiedzka K."/>
            <person name="Martijn J."/>
            <person name="Lind A.E."/>
            <person name="van Eijk R."/>
            <person name="Schleper C."/>
            <person name="Guy L."/>
            <person name="Ettema T.J."/>
        </authorList>
    </citation>
    <scope>NUCLEOTIDE SEQUENCE</scope>
</reference>
<protein>
    <recommendedName>
        <fullName evidence="1">N-acetyltransferase domain-containing protein</fullName>
    </recommendedName>
</protein>
<dbReference type="SUPFAM" id="SSF55729">
    <property type="entry name" value="Acyl-CoA N-acyltransferases (Nat)"/>
    <property type="match status" value="1"/>
</dbReference>
<dbReference type="EMBL" id="LAZR01009325">
    <property type="protein sequence ID" value="KKM73284.1"/>
    <property type="molecule type" value="Genomic_DNA"/>
</dbReference>
<dbReference type="PROSITE" id="PS51186">
    <property type="entry name" value="GNAT"/>
    <property type="match status" value="1"/>
</dbReference>
<dbReference type="Pfam" id="PF13673">
    <property type="entry name" value="Acetyltransf_10"/>
    <property type="match status" value="1"/>
</dbReference>
<accession>A0A0F9JU33</accession>
<evidence type="ECO:0000313" key="2">
    <source>
        <dbReference type="EMBL" id="KKM73284.1"/>
    </source>
</evidence>
<dbReference type="GO" id="GO:0016747">
    <property type="term" value="F:acyltransferase activity, transferring groups other than amino-acyl groups"/>
    <property type="evidence" value="ECO:0007669"/>
    <property type="project" value="InterPro"/>
</dbReference>